<reference evidence="2 3" key="1">
    <citation type="submission" date="2024-11" db="EMBL/GenBank/DDBJ databases">
        <title>Adaptive evolution of stress response genes in parasites aligns with host niche diversity.</title>
        <authorList>
            <person name="Hahn C."/>
            <person name="Resl P."/>
        </authorList>
    </citation>
    <scope>NUCLEOTIDE SEQUENCE [LARGE SCALE GENOMIC DNA]</scope>
    <source>
        <strain evidence="2">EGGRZ-B1_66</strain>
        <tissue evidence="2">Body</tissue>
    </source>
</reference>
<dbReference type="EMBL" id="JBJKFK010002053">
    <property type="protein sequence ID" value="KAL3311719.1"/>
    <property type="molecule type" value="Genomic_DNA"/>
</dbReference>
<dbReference type="Pfam" id="PF12022">
    <property type="entry name" value="COG2_C"/>
    <property type="match status" value="1"/>
</dbReference>
<accession>A0ABD2PWJ0</accession>
<proteinExistence type="predicted"/>
<dbReference type="InterPro" id="IPR024603">
    <property type="entry name" value="COG_complex_COG2_C"/>
</dbReference>
<dbReference type="AlphaFoldDB" id="A0ABD2PWJ0"/>
<evidence type="ECO:0000313" key="3">
    <source>
        <dbReference type="Proteomes" id="UP001626550"/>
    </source>
</evidence>
<name>A0ABD2PWJ0_9PLAT</name>
<dbReference type="InterPro" id="IPR009316">
    <property type="entry name" value="COG2"/>
</dbReference>
<evidence type="ECO:0000313" key="2">
    <source>
        <dbReference type="EMBL" id="KAL3311719.1"/>
    </source>
</evidence>
<sequence length="512" mass="58354">MRRRVDHIKNQLIVRLREQLESVTRRLFAEEGRNRSAGNDLRQVLGSYRSLELTDQAELQLQELLFKSPLKEILRSSKELVSPTYPPEHSASVFLKMNNEALSLLHEIGAKFQDLQINLTANSFWPVYVCLVLEIPEIFNYAHTDRFQKMYLVAMQFVRALEESLNEDQRGILHKSAPYAAFMSKWNLPTYYRIRYQETCNNLDACSSGLLELATKPNSSDLRLALSQTLHQELIKIWQEDGIFLNPLRHRFLKLTLELLRSYLTLAKDESLKDPKTIFSERQARPAERPESVQNLDQGLALINDLVLFGTGDILLCVELKLPETKTVSQALKEEFSQTADALLMQQSNVLVHECTILLRQMSDIPRQYRRTNREHPTASSPYVACLVSVFDRLAKAAELPSKNVVVRPQLEKLISVCLDAVIGKFHAQLVEVLTGIRKAGDSLRKLREARIGASSSSDNKPSSNSDEDKMHHQLLIDAGDFTTKILATFPEQKARLGSSLDQLSHLIQHDK</sequence>
<evidence type="ECO:0000259" key="1">
    <source>
        <dbReference type="Pfam" id="PF12022"/>
    </source>
</evidence>
<feature type="domain" description="COG complex component COG2 C-terminal" evidence="1">
    <location>
        <begin position="184"/>
        <end position="479"/>
    </location>
</feature>
<gene>
    <name evidence="2" type="primary">COG2_2</name>
    <name evidence="2" type="ORF">Ciccas_009696</name>
</gene>
<dbReference type="PANTHER" id="PTHR12961">
    <property type="entry name" value="CONSERVED OLIGOMERIC GOLGI COMPLEX COMPONENT 2"/>
    <property type="match status" value="1"/>
</dbReference>
<organism evidence="2 3">
    <name type="scientific">Cichlidogyrus casuarinus</name>
    <dbReference type="NCBI Taxonomy" id="1844966"/>
    <lineage>
        <taxon>Eukaryota</taxon>
        <taxon>Metazoa</taxon>
        <taxon>Spiralia</taxon>
        <taxon>Lophotrochozoa</taxon>
        <taxon>Platyhelminthes</taxon>
        <taxon>Monogenea</taxon>
        <taxon>Monopisthocotylea</taxon>
        <taxon>Dactylogyridea</taxon>
        <taxon>Ancyrocephalidae</taxon>
        <taxon>Cichlidogyrus</taxon>
    </lineage>
</organism>
<dbReference type="Proteomes" id="UP001626550">
    <property type="component" value="Unassembled WGS sequence"/>
</dbReference>
<dbReference type="PANTHER" id="PTHR12961:SF0">
    <property type="entry name" value="CONSERVED OLIGOMERIC GOLGI COMPLEX SUBUNIT 2"/>
    <property type="match status" value="1"/>
</dbReference>
<comment type="caution">
    <text evidence="2">The sequence shown here is derived from an EMBL/GenBank/DDBJ whole genome shotgun (WGS) entry which is preliminary data.</text>
</comment>
<protein>
    <submittedName>
        <fullName evidence="2">Conserved oligomeric Golgi complex subunit 2</fullName>
    </submittedName>
</protein>
<keyword evidence="3" id="KW-1185">Reference proteome</keyword>